<feature type="domain" description="EngB-type G" evidence="12">
    <location>
        <begin position="24"/>
        <end position="198"/>
    </location>
</feature>
<evidence type="ECO:0000256" key="9">
    <source>
        <dbReference type="ARBA" id="ARBA00023306"/>
    </source>
</evidence>
<evidence type="ECO:0000259" key="12">
    <source>
        <dbReference type="PROSITE" id="PS51706"/>
    </source>
</evidence>
<evidence type="ECO:0000256" key="5">
    <source>
        <dbReference type="ARBA" id="ARBA00022741"/>
    </source>
</evidence>
<dbReference type="GO" id="GO:0000917">
    <property type="term" value="P:division septum assembly"/>
    <property type="evidence" value="ECO:0007669"/>
    <property type="project" value="UniProtKB-KW"/>
</dbReference>
<evidence type="ECO:0000256" key="10">
    <source>
        <dbReference type="HAMAP-Rule" id="MF_00321"/>
    </source>
</evidence>
<keyword evidence="8 10" id="KW-0717">Septation</keyword>
<dbReference type="SUPFAM" id="SSF52540">
    <property type="entry name" value="P-loop containing nucleoside triphosphate hydrolases"/>
    <property type="match status" value="1"/>
</dbReference>
<feature type="region of interest" description="Disordered" evidence="11">
    <location>
        <begin position="202"/>
        <end position="221"/>
    </location>
</feature>
<keyword evidence="7 10" id="KW-0342">GTP-binding</keyword>
<dbReference type="EMBL" id="SMAO01000006">
    <property type="protein sequence ID" value="TCT20096.1"/>
    <property type="molecule type" value="Genomic_DNA"/>
</dbReference>
<comment type="function">
    <text evidence="10">Necessary for normal cell division and for the maintenance of normal septation.</text>
</comment>
<keyword evidence="6" id="KW-0460">Magnesium</keyword>
<accession>A0A4R3MX30</accession>
<evidence type="ECO:0000256" key="3">
    <source>
        <dbReference type="ARBA" id="ARBA00022618"/>
    </source>
</evidence>
<dbReference type="NCBIfam" id="TIGR03598">
    <property type="entry name" value="GTPase_YsxC"/>
    <property type="match status" value="1"/>
</dbReference>
<dbReference type="InterPro" id="IPR006073">
    <property type="entry name" value="GTP-bd"/>
</dbReference>
<comment type="cofactor">
    <cofactor evidence="1">
        <name>Mg(2+)</name>
        <dbReference type="ChEBI" id="CHEBI:18420"/>
    </cofactor>
</comment>
<dbReference type="PROSITE" id="PS51706">
    <property type="entry name" value="G_ENGB"/>
    <property type="match status" value="1"/>
</dbReference>
<dbReference type="PANTHER" id="PTHR11649">
    <property type="entry name" value="MSS1/TRME-RELATED GTP-BINDING PROTEIN"/>
    <property type="match status" value="1"/>
</dbReference>
<protein>
    <recommendedName>
        <fullName evidence="10">Probable GTP-binding protein EngB</fullName>
    </recommendedName>
</protein>
<dbReference type="InterPro" id="IPR030393">
    <property type="entry name" value="G_ENGB_dom"/>
</dbReference>
<keyword evidence="14" id="KW-1185">Reference proteome</keyword>
<proteinExistence type="inferred from homology"/>
<evidence type="ECO:0000256" key="1">
    <source>
        <dbReference type="ARBA" id="ARBA00001946"/>
    </source>
</evidence>
<name>A0A4R3MX30_9GAMM</name>
<comment type="similarity">
    <text evidence="2 10">Belongs to the TRAFAC class TrmE-Era-EngA-EngB-Septin-like GTPase superfamily. EngB GTPase family.</text>
</comment>
<evidence type="ECO:0000256" key="11">
    <source>
        <dbReference type="SAM" id="MobiDB-lite"/>
    </source>
</evidence>
<dbReference type="InterPro" id="IPR019987">
    <property type="entry name" value="GTP-bd_ribosome_bio_YsxC"/>
</dbReference>
<comment type="caution">
    <text evidence="13">The sequence shown here is derived from an EMBL/GenBank/DDBJ whole genome shotgun (WGS) entry which is preliminary data.</text>
</comment>
<dbReference type="CDD" id="cd01876">
    <property type="entry name" value="YihA_EngB"/>
    <property type="match status" value="1"/>
</dbReference>
<evidence type="ECO:0000256" key="8">
    <source>
        <dbReference type="ARBA" id="ARBA00023210"/>
    </source>
</evidence>
<reference evidence="13 14" key="1">
    <citation type="submission" date="2019-03" db="EMBL/GenBank/DDBJ databases">
        <title>Genomic Encyclopedia of Type Strains, Phase IV (KMG-IV): sequencing the most valuable type-strain genomes for metagenomic binning, comparative biology and taxonomic classification.</title>
        <authorList>
            <person name="Goeker M."/>
        </authorList>
    </citation>
    <scope>NUCLEOTIDE SEQUENCE [LARGE SCALE GENOMIC DNA]</scope>
    <source>
        <strain evidence="13 14">DSM 13587</strain>
    </source>
</reference>
<sequence length="221" mass="24528">MNSFYQRAHFLTAATQLHQAPADSGREVAFAGRSNAGKSSAINAICHQKALARTSKTPGRTQQLIFFELDAERRLVDLPGYGYAKVSEAVKLQWQQHLAHYLEARRSLMGLVIVMDIRHPLTDYDRQMLAWGLKGDMSLLLLLTKADKLKKGPAQAARLAVERAVSSHADRVTVQLFSAPERQGVEAVQGWLDRWLEVHRDTDSPSPLPPQVTEESAGFSG</sequence>
<dbReference type="OrthoDB" id="9804921at2"/>
<organism evidence="13 14">
    <name type="scientific">Thiobaca trueperi</name>
    <dbReference type="NCBI Taxonomy" id="127458"/>
    <lineage>
        <taxon>Bacteria</taxon>
        <taxon>Pseudomonadati</taxon>
        <taxon>Pseudomonadota</taxon>
        <taxon>Gammaproteobacteria</taxon>
        <taxon>Chromatiales</taxon>
        <taxon>Chromatiaceae</taxon>
        <taxon>Thiobaca</taxon>
    </lineage>
</organism>
<evidence type="ECO:0000256" key="4">
    <source>
        <dbReference type="ARBA" id="ARBA00022723"/>
    </source>
</evidence>
<dbReference type="GO" id="GO:0046872">
    <property type="term" value="F:metal ion binding"/>
    <property type="evidence" value="ECO:0007669"/>
    <property type="project" value="UniProtKB-KW"/>
</dbReference>
<keyword evidence="3 10" id="KW-0132">Cell division</keyword>
<dbReference type="Proteomes" id="UP000295717">
    <property type="component" value="Unassembled WGS sequence"/>
</dbReference>
<dbReference type="GO" id="GO:0005525">
    <property type="term" value="F:GTP binding"/>
    <property type="evidence" value="ECO:0007669"/>
    <property type="project" value="UniProtKB-UniRule"/>
</dbReference>
<gene>
    <name evidence="10" type="primary">engB</name>
    <name evidence="13" type="ORF">EDC35_10620</name>
</gene>
<evidence type="ECO:0000313" key="13">
    <source>
        <dbReference type="EMBL" id="TCT20096.1"/>
    </source>
</evidence>
<dbReference type="AlphaFoldDB" id="A0A4R3MX30"/>
<dbReference type="Gene3D" id="3.40.50.300">
    <property type="entry name" value="P-loop containing nucleotide triphosphate hydrolases"/>
    <property type="match status" value="1"/>
</dbReference>
<dbReference type="RefSeq" id="WP_132977509.1">
    <property type="nucleotide sequence ID" value="NZ_SMAO01000006.1"/>
</dbReference>
<dbReference type="Pfam" id="PF01926">
    <property type="entry name" value="MMR_HSR1"/>
    <property type="match status" value="1"/>
</dbReference>
<keyword evidence="4" id="KW-0479">Metal-binding</keyword>
<keyword evidence="5 10" id="KW-0547">Nucleotide-binding</keyword>
<dbReference type="HAMAP" id="MF_00321">
    <property type="entry name" value="GTPase_EngB"/>
    <property type="match status" value="1"/>
</dbReference>
<keyword evidence="9 10" id="KW-0131">Cell cycle</keyword>
<evidence type="ECO:0000256" key="7">
    <source>
        <dbReference type="ARBA" id="ARBA00023134"/>
    </source>
</evidence>
<dbReference type="PANTHER" id="PTHR11649:SF13">
    <property type="entry name" value="ENGB-TYPE G DOMAIN-CONTAINING PROTEIN"/>
    <property type="match status" value="1"/>
</dbReference>
<evidence type="ECO:0000313" key="14">
    <source>
        <dbReference type="Proteomes" id="UP000295717"/>
    </source>
</evidence>
<evidence type="ECO:0000256" key="6">
    <source>
        <dbReference type="ARBA" id="ARBA00022842"/>
    </source>
</evidence>
<dbReference type="InterPro" id="IPR027417">
    <property type="entry name" value="P-loop_NTPase"/>
</dbReference>
<dbReference type="GO" id="GO:0005829">
    <property type="term" value="C:cytosol"/>
    <property type="evidence" value="ECO:0007669"/>
    <property type="project" value="TreeGrafter"/>
</dbReference>
<evidence type="ECO:0000256" key="2">
    <source>
        <dbReference type="ARBA" id="ARBA00009638"/>
    </source>
</evidence>
<dbReference type="FunFam" id="3.40.50.300:FF:000098">
    <property type="entry name" value="Probable GTP-binding protein EngB"/>
    <property type="match status" value="1"/>
</dbReference>